<sequence length="332" mass="37314">MLSSFIEVDDQETASKDDEPTDEGIPRTSSEPEHSEVSKHSTRSITRSLVEEHFENGRRYCSEDYYMPNDEPEQTRLAIAHQAYMPALDDQLTWGLIPRSAKRILDIGTGTGDWATAIAERFPNAEIIATDITNAFQPPSAPLNVYFELDDAQNEWAYNEPFDFIHMRNLSGAFANWGAIYAEVSKNLKPGGSFEIADPGPIQYKRETSNSNTSIFNGAIRSAADMSGRPLDLDHLKKPMFDNAGLSVAKTRVFEIPLGTYDPDPRKKLTGKMAMIAVLEGLEAVSLRLLTKHLGWKEEDVRGLCRKVQEEVMRPDARAFIRVQFVIARKLM</sequence>
<dbReference type="GO" id="GO:0008168">
    <property type="term" value="F:methyltransferase activity"/>
    <property type="evidence" value="ECO:0007669"/>
    <property type="project" value="TreeGrafter"/>
</dbReference>
<dbReference type="EMBL" id="JACCJC010000001">
    <property type="protein sequence ID" value="KAF6241765.1"/>
    <property type="molecule type" value="Genomic_DNA"/>
</dbReference>
<dbReference type="InterPro" id="IPR029063">
    <property type="entry name" value="SAM-dependent_MTases_sf"/>
</dbReference>
<evidence type="ECO:0000313" key="3">
    <source>
        <dbReference type="Proteomes" id="UP000578531"/>
    </source>
</evidence>
<dbReference type="RefSeq" id="XP_037171005.1">
    <property type="nucleotide sequence ID" value="XM_037302426.1"/>
</dbReference>
<dbReference type="GeneID" id="59282156"/>
<feature type="compositionally biased region" description="Basic and acidic residues" evidence="1">
    <location>
        <begin position="30"/>
        <end position="39"/>
    </location>
</feature>
<protein>
    <recommendedName>
        <fullName evidence="4">Methyltransferase</fullName>
    </recommendedName>
</protein>
<dbReference type="OrthoDB" id="2013972at2759"/>
<feature type="region of interest" description="Disordered" evidence="1">
    <location>
        <begin position="1"/>
        <end position="47"/>
    </location>
</feature>
<keyword evidence="3" id="KW-1185">Reference proteome</keyword>
<accession>A0A8H6LAT7</accession>
<dbReference type="PANTHER" id="PTHR43591">
    <property type="entry name" value="METHYLTRANSFERASE"/>
    <property type="match status" value="1"/>
</dbReference>
<name>A0A8H6LAT7_9LECA</name>
<evidence type="ECO:0008006" key="4">
    <source>
        <dbReference type="Google" id="ProtNLM"/>
    </source>
</evidence>
<evidence type="ECO:0000256" key="1">
    <source>
        <dbReference type="SAM" id="MobiDB-lite"/>
    </source>
</evidence>
<dbReference type="PANTHER" id="PTHR43591:SF10">
    <property type="entry name" value="ABC TRANSMEMBRANE TYPE-1 DOMAIN-CONTAINING PROTEIN-RELATED"/>
    <property type="match status" value="1"/>
</dbReference>
<dbReference type="AlphaFoldDB" id="A0A8H6LAT7"/>
<dbReference type="SUPFAM" id="SSF53335">
    <property type="entry name" value="S-adenosyl-L-methionine-dependent methyltransferases"/>
    <property type="match status" value="1"/>
</dbReference>
<dbReference type="Proteomes" id="UP000578531">
    <property type="component" value="Unassembled WGS sequence"/>
</dbReference>
<dbReference type="Gene3D" id="3.40.50.150">
    <property type="entry name" value="Vaccinia Virus protein VP39"/>
    <property type="match status" value="1"/>
</dbReference>
<dbReference type="CDD" id="cd02440">
    <property type="entry name" value="AdoMet_MTases"/>
    <property type="match status" value="1"/>
</dbReference>
<evidence type="ECO:0000313" key="2">
    <source>
        <dbReference type="EMBL" id="KAF6241765.1"/>
    </source>
</evidence>
<reference evidence="2 3" key="1">
    <citation type="journal article" date="2020" name="Genomics">
        <title>Complete, high-quality genomes from long-read metagenomic sequencing of two wolf lichen thalli reveals enigmatic genome architecture.</title>
        <authorList>
            <person name="McKenzie S.K."/>
            <person name="Walston R.F."/>
            <person name="Allen J.L."/>
        </authorList>
    </citation>
    <scope>NUCLEOTIDE SEQUENCE [LARGE SCALE GENOMIC DNA]</scope>
    <source>
        <strain evidence="2">WasteWater2</strain>
    </source>
</reference>
<organism evidence="2 3">
    <name type="scientific">Letharia columbiana</name>
    <dbReference type="NCBI Taxonomy" id="112416"/>
    <lineage>
        <taxon>Eukaryota</taxon>
        <taxon>Fungi</taxon>
        <taxon>Dikarya</taxon>
        <taxon>Ascomycota</taxon>
        <taxon>Pezizomycotina</taxon>
        <taxon>Lecanoromycetes</taxon>
        <taxon>OSLEUM clade</taxon>
        <taxon>Lecanoromycetidae</taxon>
        <taxon>Lecanorales</taxon>
        <taxon>Lecanorineae</taxon>
        <taxon>Parmeliaceae</taxon>
        <taxon>Letharia</taxon>
    </lineage>
</organism>
<gene>
    <name evidence="2" type="ORF">HO173_000477</name>
</gene>
<proteinExistence type="predicted"/>
<dbReference type="Pfam" id="PF13489">
    <property type="entry name" value="Methyltransf_23"/>
    <property type="match status" value="1"/>
</dbReference>
<comment type="caution">
    <text evidence="2">The sequence shown here is derived from an EMBL/GenBank/DDBJ whole genome shotgun (WGS) entry which is preliminary data.</text>
</comment>